<comment type="subcellular location">
    <subcellularLocation>
        <location evidence="11">Cell membrane</location>
        <topology evidence="11">Single-pass membrane protein</topology>
    </subcellularLocation>
</comment>
<keyword evidence="4 11" id="KW-0812">Transmembrane</keyword>
<dbReference type="EMBL" id="CBLX010000015">
    <property type="protein sequence ID" value="CDG40285.1"/>
    <property type="molecule type" value="Genomic_DNA"/>
</dbReference>
<keyword evidence="5 11" id="KW-0547">Nucleotide-binding</keyword>
<dbReference type="InterPro" id="IPR003820">
    <property type="entry name" value="KdpC"/>
</dbReference>
<dbReference type="GO" id="GO:0008556">
    <property type="term" value="F:P-type potassium transmembrane transporter activity"/>
    <property type="evidence" value="ECO:0007669"/>
    <property type="project" value="InterPro"/>
</dbReference>
<keyword evidence="12" id="KW-0378">Hydrolase</keyword>
<dbReference type="GO" id="GO:0005524">
    <property type="term" value="F:ATP binding"/>
    <property type="evidence" value="ECO:0007669"/>
    <property type="project" value="UniProtKB-UniRule"/>
</dbReference>
<evidence type="ECO:0000256" key="7">
    <source>
        <dbReference type="ARBA" id="ARBA00022958"/>
    </source>
</evidence>
<keyword evidence="8 11" id="KW-1133">Transmembrane helix</keyword>
<reference evidence="12 13" key="2">
    <citation type="journal article" date="2014" name="PLoS ONE">
        <title>Evolution of mitochondria reconstructed from the energy metabolism of living bacteria.</title>
        <authorList>
            <person name="Degli Esposti M."/>
            <person name="Chouaia B."/>
            <person name="Comandatore F."/>
            <person name="Crotti E."/>
            <person name="Sassera D."/>
            <person name="Lievens P.M."/>
            <person name="Daffonchio D."/>
            <person name="Bandi C."/>
        </authorList>
    </citation>
    <scope>NUCLEOTIDE SEQUENCE [LARGE SCALE GENOMIC DNA]</scope>
    <source>
        <strain evidence="12 13">SF2.1</strain>
    </source>
</reference>
<dbReference type="RefSeq" id="WP_023978827.1">
    <property type="nucleotide sequence ID" value="NZ_CBLX010000015.1"/>
</dbReference>
<reference evidence="12 13" key="1">
    <citation type="journal article" date="2014" name="Genome Biol. Evol.">
        <title>Acetic acid bacteria genomes reveal functional traits for adaptation to life in insect guts.</title>
        <authorList>
            <person name="Chouaia B."/>
            <person name="Gaiarsa S."/>
            <person name="Crotti E."/>
            <person name="Comandatore F."/>
            <person name="Degli Esposti M."/>
            <person name="Ricci I."/>
            <person name="Alma A."/>
            <person name="Favia G."/>
            <person name="Bandi C."/>
            <person name="Daffonchio D."/>
        </authorList>
    </citation>
    <scope>NUCLEOTIDE SEQUENCE [LARGE SCALE GENOMIC DNA]</scope>
    <source>
        <strain evidence="12 13">SF2.1</strain>
    </source>
</reference>
<dbReference type="NCBIfam" id="TIGR00681">
    <property type="entry name" value="kdpC"/>
    <property type="match status" value="1"/>
</dbReference>
<accession>A0A060QH83</accession>
<evidence type="ECO:0000256" key="11">
    <source>
        <dbReference type="HAMAP-Rule" id="MF_00276"/>
    </source>
</evidence>
<evidence type="ECO:0000256" key="1">
    <source>
        <dbReference type="ARBA" id="ARBA00022448"/>
    </source>
</evidence>
<keyword evidence="9 11" id="KW-0406">Ion transport</keyword>
<evidence type="ECO:0000256" key="5">
    <source>
        <dbReference type="ARBA" id="ARBA00022741"/>
    </source>
</evidence>
<dbReference type="HAMAP" id="MF_00276">
    <property type="entry name" value="KdpC"/>
    <property type="match status" value="1"/>
</dbReference>
<name>A0A060QH83_9PROT</name>
<dbReference type="NCBIfam" id="NF001454">
    <property type="entry name" value="PRK00315.1"/>
    <property type="match status" value="1"/>
</dbReference>
<keyword evidence="2 11" id="KW-1003">Cell membrane</keyword>
<keyword evidence="3 11" id="KW-0633">Potassium transport</keyword>
<dbReference type="PANTHER" id="PTHR30042:SF2">
    <property type="entry name" value="POTASSIUM-TRANSPORTING ATPASE KDPC SUBUNIT"/>
    <property type="match status" value="1"/>
</dbReference>
<evidence type="ECO:0000256" key="2">
    <source>
        <dbReference type="ARBA" id="ARBA00022475"/>
    </source>
</evidence>
<keyword evidence="10 11" id="KW-0472">Membrane</keyword>
<keyword evidence="7 11" id="KW-0630">Potassium</keyword>
<dbReference type="GO" id="GO:0016787">
    <property type="term" value="F:hydrolase activity"/>
    <property type="evidence" value="ECO:0007669"/>
    <property type="project" value="UniProtKB-KW"/>
</dbReference>
<comment type="caution">
    <text evidence="12">The sequence shown here is derived from an EMBL/GenBank/DDBJ whole genome shotgun (WGS) entry which is preliminary data.</text>
</comment>
<protein>
    <recommendedName>
        <fullName evidence="11">Potassium-transporting ATPase KdpC subunit</fullName>
    </recommendedName>
    <alternativeName>
        <fullName evidence="11">ATP phosphohydrolase [potassium-transporting] C chain</fullName>
    </alternativeName>
    <alternativeName>
        <fullName evidence="11">Potassium-binding and translocating subunit C</fullName>
    </alternativeName>
    <alternativeName>
        <fullName evidence="11">Potassium-translocating ATPase C chain</fullName>
    </alternativeName>
</protein>
<dbReference type="PIRSF" id="PIRSF001296">
    <property type="entry name" value="K_ATPase_KdpC"/>
    <property type="match status" value="1"/>
</dbReference>
<evidence type="ECO:0000256" key="4">
    <source>
        <dbReference type="ARBA" id="ARBA00022692"/>
    </source>
</evidence>
<evidence type="ECO:0000313" key="12">
    <source>
        <dbReference type="EMBL" id="CDG40285.1"/>
    </source>
</evidence>
<dbReference type="GO" id="GO:0005886">
    <property type="term" value="C:plasma membrane"/>
    <property type="evidence" value="ECO:0007669"/>
    <property type="project" value="UniProtKB-SubCell"/>
</dbReference>
<dbReference type="AlphaFoldDB" id="A0A060QH83"/>
<evidence type="ECO:0000256" key="10">
    <source>
        <dbReference type="ARBA" id="ARBA00023136"/>
    </source>
</evidence>
<evidence type="ECO:0000256" key="8">
    <source>
        <dbReference type="ARBA" id="ARBA00022989"/>
    </source>
</evidence>
<comment type="similarity">
    <text evidence="11">Belongs to the KdpC family.</text>
</comment>
<keyword evidence="6 11" id="KW-0067">ATP-binding</keyword>
<comment type="subunit">
    <text evidence="11">The system is composed of three essential subunits: KdpA, KdpB and KdpC.</text>
</comment>
<sequence>MVLSQLRPALVLFLLLSALTGLAYPLGMTALSGLILPDKAAGSLIHDKGHVVGSALIGQNFTSPRYFHGRPSATMGPDPKDPGKTIPMPYNGAASLASNAGPTSRALIERVTQSAAALRAENPEAMARGWHIPIDLVTTSASGLDPDISPEAALFQVLRVAEARGLDEARVRHLVLQQTSQPFLGFLGEPHVNVLALNRALDRMAQ</sequence>
<dbReference type="eggNOG" id="COG2156">
    <property type="taxonomic scope" value="Bacteria"/>
</dbReference>
<evidence type="ECO:0000313" key="13">
    <source>
        <dbReference type="Proteomes" id="UP000027583"/>
    </source>
</evidence>
<evidence type="ECO:0000256" key="9">
    <source>
        <dbReference type="ARBA" id="ARBA00023065"/>
    </source>
</evidence>
<comment type="function">
    <text evidence="11">Part of the high-affinity ATP-driven potassium transport (or Kdp) system, which catalyzes the hydrolysis of ATP coupled with the electrogenic transport of potassium into the cytoplasm. This subunit acts as a catalytic chaperone that increases the ATP-binding affinity of the ATP-hydrolyzing subunit KdpB by the formation of a transient KdpB/KdpC/ATP ternary complex.</text>
</comment>
<dbReference type="Proteomes" id="UP000027583">
    <property type="component" value="Unassembled WGS sequence"/>
</dbReference>
<evidence type="ECO:0000256" key="6">
    <source>
        <dbReference type="ARBA" id="ARBA00022840"/>
    </source>
</evidence>
<keyword evidence="1 11" id="KW-0813">Transport</keyword>
<evidence type="ECO:0000256" key="3">
    <source>
        <dbReference type="ARBA" id="ARBA00022538"/>
    </source>
</evidence>
<proteinExistence type="inferred from homology"/>
<gene>
    <name evidence="11" type="primary">kdpC</name>
    <name evidence="12" type="ORF">ASAP_2240</name>
</gene>
<dbReference type="Pfam" id="PF02669">
    <property type="entry name" value="KdpC"/>
    <property type="match status" value="1"/>
</dbReference>
<dbReference type="PANTHER" id="PTHR30042">
    <property type="entry name" value="POTASSIUM-TRANSPORTING ATPASE C CHAIN"/>
    <property type="match status" value="1"/>
</dbReference>
<organism evidence="12 13">
    <name type="scientific">Asaia bogorensis</name>
    <dbReference type="NCBI Taxonomy" id="91915"/>
    <lineage>
        <taxon>Bacteria</taxon>
        <taxon>Pseudomonadati</taxon>
        <taxon>Pseudomonadota</taxon>
        <taxon>Alphaproteobacteria</taxon>
        <taxon>Acetobacterales</taxon>
        <taxon>Acetobacteraceae</taxon>
        <taxon>Asaia</taxon>
    </lineage>
</organism>